<feature type="compositionally biased region" description="Basic and acidic residues" evidence="1">
    <location>
        <begin position="47"/>
        <end position="58"/>
    </location>
</feature>
<gene>
    <name evidence="3" type="ORF">DWE98_14360</name>
</gene>
<keyword evidence="4" id="KW-1185">Reference proteome</keyword>
<dbReference type="Proteomes" id="UP000255207">
    <property type="component" value="Unassembled WGS sequence"/>
</dbReference>
<comment type="caution">
    <text evidence="3">The sequence shown here is derived from an EMBL/GenBank/DDBJ whole genome shotgun (WGS) entry which is preliminary data.</text>
</comment>
<dbReference type="EMBL" id="QQTP01000007">
    <property type="protein sequence ID" value="RDJ24099.1"/>
    <property type="molecule type" value="Genomic_DNA"/>
</dbReference>
<organism evidence="3 4">
    <name type="scientific">Bosea caraganae</name>
    <dbReference type="NCBI Taxonomy" id="2763117"/>
    <lineage>
        <taxon>Bacteria</taxon>
        <taxon>Pseudomonadati</taxon>
        <taxon>Pseudomonadota</taxon>
        <taxon>Alphaproteobacteria</taxon>
        <taxon>Hyphomicrobiales</taxon>
        <taxon>Boseaceae</taxon>
        <taxon>Bosea</taxon>
    </lineage>
</organism>
<feature type="transmembrane region" description="Helical" evidence="2">
    <location>
        <begin position="12"/>
        <end position="31"/>
    </location>
</feature>
<reference evidence="4" key="1">
    <citation type="submission" date="2018-07" db="EMBL/GenBank/DDBJ databases">
        <authorList>
            <person name="Safronova V.I."/>
            <person name="Chirak E.R."/>
            <person name="Sazanova A.L."/>
        </authorList>
    </citation>
    <scope>NUCLEOTIDE SEQUENCE [LARGE SCALE GENOMIC DNA]</scope>
    <source>
        <strain evidence="4">RCAM04685</strain>
    </source>
</reference>
<dbReference type="RefSeq" id="WP_114829961.1">
    <property type="nucleotide sequence ID" value="NZ_QQTO01000007.1"/>
</dbReference>
<feature type="region of interest" description="Disordered" evidence="1">
    <location>
        <begin position="35"/>
        <end position="58"/>
    </location>
</feature>
<protein>
    <submittedName>
        <fullName evidence="3">Uncharacterized protein</fullName>
    </submittedName>
</protein>
<name>A0A370L582_9HYPH</name>
<evidence type="ECO:0000313" key="3">
    <source>
        <dbReference type="EMBL" id="RDJ24099.1"/>
    </source>
</evidence>
<dbReference type="AlphaFoldDB" id="A0A370L582"/>
<evidence type="ECO:0000256" key="1">
    <source>
        <dbReference type="SAM" id="MobiDB-lite"/>
    </source>
</evidence>
<proteinExistence type="predicted"/>
<sequence>MPRTGEVIAMTWTLMMLMIAFGLSVSAFIGWRRERRDQHAGGSEPAKTTESDGTSRHVAEFADFAHAGHA</sequence>
<accession>A0A370L582</accession>
<evidence type="ECO:0000256" key="2">
    <source>
        <dbReference type="SAM" id="Phobius"/>
    </source>
</evidence>
<keyword evidence="2" id="KW-0812">Transmembrane</keyword>
<keyword evidence="2" id="KW-1133">Transmembrane helix</keyword>
<evidence type="ECO:0000313" key="4">
    <source>
        <dbReference type="Proteomes" id="UP000255207"/>
    </source>
</evidence>
<keyword evidence="2" id="KW-0472">Membrane</keyword>